<keyword evidence="2" id="KW-1003">Cell membrane</keyword>
<dbReference type="EMBL" id="CAAGRJ010020215">
    <property type="protein sequence ID" value="VFV34792.1"/>
    <property type="molecule type" value="Genomic_DNA"/>
</dbReference>
<dbReference type="InterPro" id="IPR000725">
    <property type="entry name" value="Olfact_rcpt"/>
</dbReference>
<dbReference type="Gene3D" id="1.20.1070.10">
    <property type="entry name" value="Rhodopsin 7-helix transmembrane proteins"/>
    <property type="match status" value="1"/>
</dbReference>
<keyword evidence="6" id="KW-0297">G-protein coupled receptor</keyword>
<reference evidence="11 12" key="1">
    <citation type="submission" date="2019-01" db="EMBL/GenBank/DDBJ databases">
        <authorList>
            <person name="Alioto T."/>
            <person name="Alioto T."/>
        </authorList>
    </citation>
    <scope>NUCLEOTIDE SEQUENCE [LARGE SCALE GENOMIC DNA]</scope>
</reference>
<evidence type="ECO:0000256" key="1">
    <source>
        <dbReference type="ARBA" id="ARBA00004651"/>
    </source>
</evidence>
<keyword evidence="5 10" id="KW-1133">Transmembrane helix</keyword>
<keyword evidence="9" id="KW-0807">Transducer</keyword>
<dbReference type="GO" id="GO:0005886">
    <property type="term" value="C:plasma membrane"/>
    <property type="evidence" value="ECO:0007669"/>
    <property type="project" value="UniProtKB-SubCell"/>
</dbReference>
<keyword evidence="4" id="KW-0552">Olfaction</keyword>
<evidence type="ECO:0000313" key="12">
    <source>
        <dbReference type="Proteomes" id="UP000386466"/>
    </source>
</evidence>
<keyword evidence="3 10" id="KW-0812">Transmembrane</keyword>
<gene>
    <name evidence="11" type="ORF">LYPA_23C019889</name>
</gene>
<keyword evidence="12" id="KW-1185">Reference proteome</keyword>
<evidence type="ECO:0000313" key="11">
    <source>
        <dbReference type="EMBL" id="VFV34792.1"/>
    </source>
</evidence>
<evidence type="ECO:0000256" key="2">
    <source>
        <dbReference type="ARBA" id="ARBA00022475"/>
    </source>
</evidence>
<dbReference type="PANTHER" id="PTHR26452">
    <property type="entry name" value="OLFACTORY RECEPTOR"/>
    <property type="match status" value="1"/>
</dbReference>
<dbReference type="SUPFAM" id="SSF81321">
    <property type="entry name" value="Family A G protein-coupled receptor-like"/>
    <property type="match status" value="1"/>
</dbReference>
<dbReference type="GO" id="GO:0004984">
    <property type="term" value="F:olfactory receptor activity"/>
    <property type="evidence" value="ECO:0007669"/>
    <property type="project" value="InterPro"/>
</dbReference>
<dbReference type="InterPro" id="IPR050516">
    <property type="entry name" value="Olfactory_GPCR"/>
</dbReference>
<evidence type="ECO:0000256" key="8">
    <source>
        <dbReference type="ARBA" id="ARBA00023170"/>
    </source>
</evidence>
<evidence type="ECO:0000256" key="3">
    <source>
        <dbReference type="ARBA" id="ARBA00022692"/>
    </source>
</evidence>
<dbReference type="Pfam" id="PF13853">
    <property type="entry name" value="7tm_4"/>
    <property type="match status" value="1"/>
</dbReference>
<feature type="transmembrane region" description="Helical" evidence="10">
    <location>
        <begin position="108"/>
        <end position="127"/>
    </location>
</feature>
<evidence type="ECO:0000256" key="10">
    <source>
        <dbReference type="SAM" id="Phobius"/>
    </source>
</evidence>
<name>A0A485NXE9_LYNPA</name>
<keyword evidence="8 11" id="KW-0675">Receptor</keyword>
<evidence type="ECO:0000256" key="5">
    <source>
        <dbReference type="ARBA" id="ARBA00022989"/>
    </source>
</evidence>
<dbReference type="AlphaFoldDB" id="A0A485NXE9"/>
<proteinExistence type="predicted"/>
<protein>
    <submittedName>
        <fullName evidence="11">Olfactory receptor 10t1</fullName>
    </submittedName>
</protein>
<sequence length="129" mass="14108">MKEVIQTQGFNRTTVVTQFTLVGFSSLGALQLLPSVLFLLLYVTILLADATTMTVIRFSRTLHPPTYGFLFILSFSESCDTLGIIPQLLAHLLPATKGISSVACATQLFFFLGFACTNCCLIAVMGYDR</sequence>
<dbReference type="GO" id="GO:0004930">
    <property type="term" value="F:G protein-coupled receptor activity"/>
    <property type="evidence" value="ECO:0007669"/>
    <property type="project" value="UniProtKB-KW"/>
</dbReference>
<evidence type="ECO:0000256" key="6">
    <source>
        <dbReference type="ARBA" id="ARBA00023040"/>
    </source>
</evidence>
<accession>A0A485NXE9</accession>
<keyword evidence="4" id="KW-0716">Sensory transduction</keyword>
<dbReference type="Proteomes" id="UP000386466">
    <property type="component" value="Unassembled WGS sequence"/>
</dbReference>
<evidence type="ECO:0000256" key="9">
    <source>
        <dbReference type="ARBA" id="ARBA00023224"/>
    </source>
</evidence>
<evidence type="ECO:0000256" key="4">
    <source>
        <dbReference type="ARBA" id="ARBA00022725"/>
    </source>
</evidence>
<organism evidence="11 12">
    <name type="scientific">Lynx pardinus</name>
    <name type="common">Iberian lynx</name>
    <name type="synonym">Felis pardina</name>
    <dbReference type="NCBI Taxonomy" id="191816"/>
    <lineage>
        <taxon>Eukaryota</taxon>
        <taxon>Metazoa</taxon>
        <taxon>Chordata</taxon>
        <taxon>Craniata</taxon>
        <taxon>Vertebrata</taxon>
        <taxon>Euteleostomi</taxon>
        <taxon>Mammalia</taxon>
        <taxon>Eutheria</taxon>
        <taxon>Laurasiatheria</taxon>
        <taxon>Carnivora</taxon>
        <taxon>Feliformia</taxon>
        <taxon>Felidae</taxon>
        <taxon>Felinae</taxon>
        <taxon>Lynx</taxon>
    </lineage>
</organism>
<comment type="subcellular location">
    <subcellularLocation>
        <location evidence="1">Cell membrane</location>
        <topology evidence="1">Multi-pass membrane protein</topology>
    </subcellularLocation>
</comment>
<evidence type="ECO:0000256" key="7">
    <source>
        <dbReference type="ARBA" id="ARBA00023136"/>
    </source>
</evidence>
<keyword evidence="7 10" id="KW-0472">Membrane</keyword>